<dbReference type="CDD" id="cd05467">
    <property type="entry name" value="CBM20"/>
    <property type="match status" value="1"/>
</dbReference>
<dbReference type="PANTHER" id="PTHR15048">
    <property type="entry name" value="STARCH-BINDING DOMAIN-CONTAINING PROTEIN 1"/>
    <property type="match status" value="1"/>
</dbReference>
<evidence type="ECO:0000256" key="1">
    <source>
        <dbReference type="SAM" id="MobiDB-lite"/>
    </source>
</evidence>
<dbReference type="GO" id="GO:2001070">
    <property type="term" value="F:starch binding"/>
    <property type="evidence" value="ECO:0007669"/>
    <property type="project" value="InterPro"/>
</dbReference>
<dbReference type="InterPro" id="IPR002044">
    <property type="entry name" value="CBM20"/>
</dbReference>
<protein>
    <recommendedName>
        <fullName evidence="2">CBM20 domain-containing protein</fullName>
    </recommendedName>
</protein>
<proteinExistence type="predicted"/>
<evidence type="ECO:0000313" key="3">
    <source>
        <dbReference type="EMBL" id="KAK2077666.1"/>
    </source>
</evidence>
<name>A0AAD9IHE6_PROWI</name>
<sequence length="336" mass="34717">MAFAPSYSTGLARANPVTPVVTSRATRAPASVARAATGVYSLGVFSGTTGGAKIQCSGRCQKLRGPVVAAASSGAAPAGVPVKIQLTQHVKFGETLKLSGGAPELGEWDLARAPEFKWSEGDLWTLELELPAGKHEYKLVIHEPAEDVAWWELGKNRELSVEETVELTLEFNDPALLTEDDDELNAVSDAQLEADAEAPPSAEPETLAAADETPLEPVSDEAAPAEEESPAEPAPASPAASNGAGETAAPVAEAPKVEEPAPAVELPVETADSPPAAEAADSAVAEADKHAAVLPDPAAHNPAATQVSVVERRNVLLWQGVGLRVCMASPACAHIF</sequence>
<feature type="compositionally biased region" description="Low complexity" evidence="1">
    <location>
        <begin position="237"/>
        <end position="285"/>
    </location>
</feature>
<dbReference type="SMART" id="SM01065">
    <property type="entry name" value="CBM_2"/>
    <property type="match status" value="1"/>
</dbReference>
<gene>
    <name evidence="3" type="ORF">QBZ16_004512</name>
</gene>
<dbReference type="SUPFAM" id="SSF49452">
    <property type="entry name" value="Starch-binding domain-like"/>
    <property type="match status" value="1"/>
</dbReference>
<keyword evidence="4" id="KW-1185">Reference proteome</keyword>
<accession>A0AAD9IHE6</accession>
<reference evidence="3" key="1">
    <citation type="submission" date="2021-01" db="EMBL/GenBank/DDBJ databases">
        <authorList>
            <person name="Eckstrom K.M.E."/>
        </authorList>
    </citation>
    <scope>NUCLEOTIDE SEQUENCE</scope>
    <source>
        <strain evidence="3">UVCC 0001</strain>
    </source>
</reference>
<dbReference type="Proteomes" id="UP001255856">
    <property type="component" value="Unassembled WGS sequence"/>
</dbReference>
<feature type="region of interest" description="Disordered" evidence="1">
    <location>
        <begin position="193"/>
        <end position="289"/>
    </location>
</feature>
<dbReference type="EMBL" id="JASFZW010000006">
    <property type="protein sequence ID" value="KAK2077666.1"/>
    <property type="molecule type" value="Genomic_DNA"/>
</dbReference>
<evidence type="ECO:0000259" key="2">
    <source>
        <dbReference type="PROSITE" id="PS51166"/>
    </source>
</evidence>
<comment type="caution">
    <text evidence="3">The sequence shown here is derived from an EMBL/GenBank/DDBJ whole genome shotgun (WGS) entry which is preliminary data.</text>
</comment>
<dbReference type="AlphaFoldDB" id="A0AAD9IHE6"/>
<feature type="compositionally biased region" description="Low complexity" evidence="1">
    <location>
        <begin position="197"/>
        <end position="210"/>
    </location>
</feature>
<dbReference type="PROSITE" id="PS51166">
    <property type="entry name" value="CBM20"/>
    <property type="match status" value="1"/>
</dbReference>
<dbReference type="InterPro" id="IPR013783">
    <property type="entry name" value="Ig-like_fold"/>
</dbReference>
<dbReference type="Pfam" id="PF00686">
    <property type="entry name" value="CBM_20"/>
    <property type="match status" value="1"/>
</dbReference>
<dbReference type="PANTHER" id="PTHR15048:SF0">
    <property type="entry name" value="STARCH-BINDING DOMAIN-CONTAINING PROTEIN 1"/>
    <property type="match status" value="1"/>
</dbReference>
<dbReference type="GO" id="GO:0016020">
    <property type="term" value="C:membrane"/>
    <property type="evidence" value="ECO:0007669"/>
    <property type="project" value="TreeGrafter"/>
</dbReference>
<dbReference type="Gene3D" id="2.60.40.10">
    <property type="entry name" value="Immunoglobulins"/>
    <property type="match status" value="1"/>
</dbReference>
<feature type="domain" description="CBM20" evidence="2">
    <location>
        <begin position="72"/>
        <end position="181"/>
    </location>
</feature>
<organism evidence="3 4">
    <name type="scientific">Prototheca wickerhamii</name>
    <dbReference type="NCBI Taxonomy" id="3111"/>
    <lineage>
        <taxon>Eukaryota</taxon>
        <taxon>Viridiplantae</taxon>
        <taxon>Chlorophyta</taxon>
        <taxon>core chlorophytes</taxon>
        <taxon>Trebouxiophyceae</taxon>
        <taxon>Chlorellales</taxon>
        <taxon>Chlorellaceae</taxon>
        <taxon>Prototheca</taxon>
    </lineage>
</organism>
<evidence type="ECO:0000313" key="4">
    <source>
        <dbReference type="Proteomes" id="UP001255856"/>
    </source>
</evidence>
<dbReference type="InterPro" id="IPR013784">
    <property type="entry name" value="Carb-bd-like_fold"/>
</dbReference>